<dbReference type="EMBL" id="POUA01000028">
    <property type="protein sequence ID" value="PZG53119.1"/>
    <property type="molecule type" value="Genomic_DNA"/>
</dbReference>
<evidence type="ECO:0000313" key="2">
    <source>
        <dbReference type="Proteomes" id="UP000248544"/>
    </source>
</evidence>
<dbReference type="Proteomes" id="UP000248544">
    <property type="component" value="Unassembled WGS sequence"/>
</dbReference>
<accession>A0A2W2HDU0</accession>
<evidence type="ECO:0000313" key="1">
    <source>
        <dbReference type="EMBL" id="PZG53119.1"/>
    </source>
</evidence>
<gene>
    <name evidence="1" type="ORF">C1I98_06055</name>
</gene>
<dbReference type="RefSeq" id="WP_111166082.1">
    <property type="nucleotide sequence ID" value="NZ_POUA01000028.1"/>
</dbReference>
<name>A0A2W2HDU0_9ACTN</name>
<dbReference type="AlphaFoldDB" id="A0A2W2HDU0"/>
<keyword evidence="2" id="KW-1185">Reference proteome</keyword>
<organism evidence="1 2">
    <name type="scientific">Spongiactinospora gelatinilytica</name>
    <dbReference type="NCBI Taxonomy" id="2666298"/>
    <lineage>
        <taxon>Bacteria</taxon>
        <taxon>Bacillati</taxon>
        <taxon>Actinomycetota</taxon>
        <taxon>Actinomycetes</taxon>
        <taxon>Streptosporangiales</taxon>
        <taxon>Streptosporangiaceae</taxon>
        <taxon>Spongiactinospora</taxon>
    </lineage>
</organism>
<protein>
    <submittedName>
        <fullName evidence="1">Uncharacterized protein</fullName>
    </submittedName>
</protein>
<sequence>MSDLKANFLAFIAQLGKGNAEQKPAMRVVKSTRKAAQPGARLTTDQAAYVVQAIGNFTADMAPRPPNAKAPTGTVLTMVVDAQTGELTDWSLTKKPARDLASLGKVSDL</sequence>
<comment type="caution">
    <text evidence="1">The sequence shown here is derived from an EMBL/GenBank/DDBJ whole genome shotgun (WGS) entry which is preliminary data.</text>
</comment>
<reference evidence="1 2" key="1">
    <citation type="submission" date="2018-01" db="EMBL/GenBank/DDBJ databases">
        <title>Draft genome sequence of Sphaerisporangium sp. 7K107.</title>
        <authorList>
            <person name="Sahin N."/>
            <person name="Saygin H."/>
            <person name="Ay H."/>
        </authorList>
    </citation>
    <scope>NUCLEOTIDE SEQUENCE [LARGE SCALE GENOMIC DNA]</scope>
    <source>
        <strain evidence="1 2">7K107</strain>
    </source>
</reference>
<proteinExistence type="predicted"/>